<comment type="similarity">
    <text evidence="4">Belongs to the Maf family. YhdE subfamily.</text>
</comment>
<dbReference type="OrthoDB" id="9807767at2"/>
<reference evidence="5 6" key="1">
    <citation type="submission" date="2017-02" db="EMBL/GenBank/DDBJ databases">
        <title>Draft genome sequence of Moraxella pluranimalium CCUG 54913T type strain.</title>
        <authorList>
            <person name="Salva-Serra F."/>
            <person name="Engstrom-Jakobsson H."/>
            <person name="Thorell K."/>
            <person name="Jaen-Luchoro D."/>
            <person name="Gonzales-Siles L."/>
            <person name="Karlsson R."/>
            <person name="Yazdan S."/>
            <person name="Boulund F."/>
            <person name="Johnning A."/>
            <person name="Engstrand L."/>
            <person name="Kristiansson E."/>
            <person name="Moore E."/>
        </authorList>
    </citation>
    <scope>NUCLEOTIDE SEQUENCE [LARGE SCALE GENOMIC DNA]</scope>
    <source>
        <strain evidence="5 6">CCUG 54913</strain>
    </source>
</reference>
<evidence type="ECO:0000256" key="4">
    <source>
        <dbReference type="HAMAP-Rule" id="MF_00528"/>
    </source>
</evidence>
<comment type="cofactor">
    <cofactor evidence="1 4">
        <name>a divalent metal cation</name>
        <dbReference type="ChEBI" id="CHEBI:60240"/>
    </cofactor>
</comment>
<proteinExistence type="inferred from homology"/>
<dbReference type="EMBL" id="MUYU01000029">
    <property type="protein sequence ID" value="OOS22133.1"/>
    <property type="molecule type" value="Genomic_DNA"/>
</dbReference>
<keyword evidence="6" id="KW-1185">Reference proteome</keyword>
<dbReference type="GO" id="GO:0036221">
    <property type="term" value="F:UTP diphosphatase activity"/>
    <property type="evidence" value="ECO:0007669"/>
    <property type="project" value="RHEA"/>
</dbReference>
<evidence type="ECO:0000256" key="1">
    <source>
        <dbReference type="ARBA" id="ARBA00001968"/>
    </source>
</evidence>
<feature type="site" description="Important for substrate specificity" evidence="4">
    <location>
        <position position="166"/>
    </location>
</feature>
<gene>
    <name evidence="5" type="ORF">B0680_09855</name>
</gene>
<feature type="site" description="Important for substrate specificity" evidence="4">
    <location>
        <position position="78"/>
    </location>
</feature>
<dbReference type="InterPro" id="IPR003697">
    <property type="entry name" value="Maf-like"/>
</dbReference>
<organism evidence="5 6">
    <name type="scientific">Moraxella pluranimalium</name>
    <dbReference type="NCBI Taxonomy" id="470453"/>
    <lineage>
        <taxon>Bacteria</taxon>
        <taxon>Pseudomonadati</taxon>
        <taxon>Pseudomonadota</taxon>
        <taxon>Gammaproteobacteria</taxon>
        <taxon>Moraxellales</taxon>
        <taxon>Moraxellaceae</taxon>
        <taxon>Moraxella</taxon>
    </lineage>
</organism>
<dbReference type="CDD" id="cd00555">
    <property type="entry name" value="Maf"/>
    <property type="match status" value="1"/>
</dbReference>
<evidence type="ECO:0000313" key="6">
    <source>
        <dbReference type="Proteomes" id="UP000189800"/>
    </source>
</evidence>
<dbReference type="PIRSF" id="PIRSF006305">
    <property type="entry name" value="Maf"/>
    <property type="match status" value="1"/>
</dbReference>
<sequence>MNTATRPAIILASTSPRRRELLSQAGIEFMTVGVDIDESWLAGETADAYIRRMVMTKADAVMADATLPTECIVITADTIGVLDDGEVLTKPVDRADAYRMWDKLSDTTHEIWTAVCLTYLSQGACIDQRYLCERTQVEFVRLSDAQKTSYWQSGEPQDKAGAYAIQGGAAAWVRAIHGSYTNVVGLPLSQVVQTLNDMLDCSKAD</sequence>
<dbReference type="EC" id="3.6.1.9" evidence="4"/>
<name>A0A1T0CIM3_9GAMM</name>
<comment type="catalytic activity">
    <reaction evidence="4">
        <text>dTTP + H2O = dTMP + diphosphate + H(+)</text>
        <dbReference type="Rhea" id="RHEA:28534"/>
        <dbReference type="ChEBI" id="CHEBI:15377"/>
        <dbReference type="ChEBI" id="CHEBI:15378"/>
        <dbReference type="ChEBI" id="CHEBI:33019"/>
        <dbReference type="ChEBI" id="CHEBI:37568"/>
        <dbReference type="ChEBI" id="CHEBI:63528"/>
        <dbReference type="EC" id="3.6.1.9"/>
    </reaction>
</comment>
<keyword evidence="2 4" id="KW-0378">Hydrolase</keyword>
<feature type="active site" description="Proton acceptor" evidence="4">
    <location>
        <position position="77"/>
    </location>
</feature>
<dbReference type="PANTHER" id="PTHR43213:SF5">
    <property type="entry name" value="BIFUNCTIONAL DTTP_UTP PYROPHOSPHATASE_METHYLTRANSFERASE PROTEIN-RELATED"/>
    <property type="match status" value="1"/>
</dbReference>
<dbReference type="GO" id="GO:0009117">
    <property type="term" value="P:nucleotide metabolic process"/>
    <property type="evidence" value="ECO:0007669"/>
    <property type="project" value="UniProtKB-KW"/>
</dbReference>
<comment type="subcellular location">
    <subcellularLocation>
        <location evidence="4">Cytoplasm</location>
    </subcellularLocation>
</comment>
<dbReference type="STRING" id="470453.B0680_09855"/>
<dbReference type="AlphaFoldDB" id="A0A1T0CIM3"/>
<comment type="function">
    <text evidence="4">Nucleoside triphosphate pyrophosphatase that hydrolyzes dTTP and UTP. May have a dual role in cell division arrest and in preventing the incorporation of modified nucleotides into cellular nucleic acids.</text>
</comment>
<dbReference type="InterPro" id="IPR029001">
    <property type="entry name" value="ITPase-like_fam"/>
</dbReference>
<dbReference type="HAMAP" id="MF_00528">
    <property type="entry name" value="Maf"/>
    <property type="match status" value="1"/>
</dbReference>
<protein>
    <recommendedName>
        <fullName evidence="4">dTTP/UTP pyrophosphatase</fullName>
        <shortName evidence="4">dTTPase/UTPase</shortName>
        <ecNumber evidence="4">3.6.1.9</ecNumber>
    </recommendedName>
    <alternativeName>
        <fullName evidence="4">Nucleoside triphosphate pyrophosphatase</fullName>
    </alternativeName>
    <alternativeName>
        <fullName evidence="4">Nucleotide pyrophosphatase</fullName>
        <shortName evidence="4">Nucleotide PPase</shortName>
    </alternativeName>
</protein>
<accession>A0A1T0CIM3</accession>
<dbReference type="GO" id="GO:0005737">
    <property type="term" value="C:cytoplasm"/>
    <property type="evidence" value="ECO:0007669"/>
    <property type="project" value="UniProtKB-SubCell"/>
</dbReference>
<evidence type="ECO:0000313" key="5">
    <source>
        <dbReference type="EMBL" id="OOS22133.1"/>
    </source>
</evidence>
<keyword evidence="4" id="KW-0963">Cytoplasm</keyword>
<dbReference type="SUPFAM" id="SSF52972">
    <property type="entry name" value="ITPase-like"/>
    <property type="match status" value="1"/>
</dbReference>
<dbReference type="Pfam" id="PF02545">
    <property type="entry name" value="Maf"/>
    <property type="match status" value="1"/>
</dbReference>
<dbReference type="Gene3D" id="3.90.950.10">
    <property type="match status" value="1"/>
</dbReference>
<dbReference type="RefSeq" id="WP_078254916.1">
    <property type="nucleotide sequence ID" value="NZ_MUYU01000029.1"/>
</dbReference>
<dbReference type="GO" id="GO:0036218">
    <property type="term" value="F:dTTP diphosphatase activity"/>
    <property type="evidence" value="ECO:0007669"/>
    <property type="project" value="RHEA"/>
</dbReference>
<dbReference type="Proteomes" id="UP000189800">
    <property type="component" value="Unassembled WGS sequence"/>
</dbReference>
<feature type="site" description="Important for substrate specificity" evidence="4">
    <location>
        <position position="17"/>
    </location>
</feature>
<evidence type="ECO:0000256" key="2">
    <source>
        <dbReference type="ARBA" id="ARBA00022801"/>
    </source>
</evidence>
<dbReference type="NCBIfam" id="TIGR00172">
    <property type="entry name" value="maf"/>
    <property type="match status" value="1"/>
</dbReference>
<evidence type="ECO:0000256" key="3">
    <source>
        <dbReference type="ARBA" id="ARBA00023080"/>
    </source>
</evidence>
<dbReference type="PANTHER" id="PTHR43213">
    <property type="entry name" value="BIFUNCTIONAL DTTP/UTP PYROPHOSPHATASE/METHYLTRANSFERASE PROTEIN-RELATED"/>
    <property type="match status" value="1"/>
</dbReference>
<comment type="caution">
    <text evidence="5">The sequence shown here is derived from an EMBL/GenBank/DDBJ whole genome shotgun (WGS) entry which is preliminary data.</text>
</comment>
<keyword evidence="3 4" id="KW-0546">Nucleotide metabolism</keyword>
<comment type="caution">
    <text evidence="4">Lacks conserved residue(s) required for the propagation of feature annotation.</text>
</comment>
<comment type="catalytic activity">
    <reaction evidence="4">
        <text>UTP + H2O = UMP + diphosphate + H(+)</text>
        <dbReference type="Rhea" id="RHEA:29395"/>
        <dbReference type="ChEBI" id="CHEBI:15377"/>
        <dbReference type="ChEBI" id="CHEBI:15378"/>
        <dbReference type="ChEBI" id="CHEBI:33019"/>
        <dbReference type="ChEBI" id="CHEBI:46398"/>
        <dbReference type="ChEBI" id="CHEBI:57865"/>
        <dbReference type="EC" id="3.6.1.9"/>
    </reaction>
</comment>